<accession>A0A4T0E6K9</accession>
<sequence>MKPPKTPKLSPTRSTAVDNHFISPYNNPNHFNHLGSSSKRYTPTSSPNQDIQQQQQLYTHIHPPATPKIFTIATKSLSYARSCQEFTEDDVFSSPLPLAPSNKAKKRSNLKQSDDDSEYTISHSLSGNRPVKATKHRHLSSPISSPHSSLPSHSIISSPTYNKLNDFSLKSETELVEGLVEGGLEESEKKGEKGEELGLEPTEPWKQINYSLFAEIPVDESMF</sequence>
<protein>
    <submittedName>
        <fullName evidence="2">Uncharacterized protein</fullName>
    </submittedName>
</protein>
<name>A0A4T0E6K9_WALIC</name>
<organism evidence="2 3">
    <name type="scientific">Wallemia ichthyophaga</name>
    <dbReference type="NCBI Taxonomy" id="245174"/>
    <lineage>
        <taxon>Eukaryota</taxon>
        <taxon>Fungi</taxon>
        <taxon>Dikarya</taxon>
        <taxon>Basidiomycota</taxon>
        <taxon>Wallemiomycotina</taxon>
        <taxon>Wallemiomycetes</taxon>
        <taxon>Wallemiales</taxon>
        <taxon>Wallemiaceae</taxon>
        <taxon>Wallemia</taxon>
    </lineage>
</organism>
<comment type="caution">
    <text evidence="2">The sequence shown here is derived from an EMBL/GenBank/DDBJ whole genome shotgun (WGS) entry which is preliminary data.</text>
</comment>
<reference evidence="2 3" key="1">
    <citation type="submission" date="2019-03" db="EMBL/GenBank/DDBJ databases">
        <title>Sequencing 23 genomes of Wallemia ichthyophaga.</title>
        <authorList>
            <person name="Gostincar C."/>
        </authorList>
    </citation>
    <scope>NUCLEOTIDE SEQUENCE [LARGE SCALE GENOMIC DNA]</scope>
    <source>
        <strain evidence="2 3">EXF-6200</strain>
    </source>
</reference>
<dbReference type="AlphaFoldDB" id="A0A4T0E6K9"/>
<feature type="compositionally biased region" description="Low complexity" evidence="1">
    <location>
        <begin position="140"/>
        <end position="154"/>
    </location>
</feature>
<dbReference type="Proteomes" id="UP000310689">
    <property type="component" value="Unassembled WGS sequence"/>
</dbReference>
<feature type="region of interest" description="Disordered" evidence="1">
    <location>
        <begin position="90"/>
        <end position="154"/>
    </location>
</feature>
<gene>
    <name evidence="2" type="ORF">E3P86_01677</name>
</gene>
<feature type="compositionally biased region" description="Polar residues" evidence="1">
    <location>
        <begin position="24"/>
        <end position="51"/>
    </location>
</feature>
<feature type="region of interest" description="Disordered" evidence="1">
    <location>
        <begin position="1"/>
        <end position="54"/>
    </location>
</feature>
<evidence type="ECO:0000256" key="1">
    <source>
        <dbReference type="SAM" id="MobiDB-lite"/>
    </source>
</evidence>
<proteinExistence type="predicted"/>
<dbReference type="EMBL" id="SPOI01000064">
    <property type="protein sequence ID" value="TIB38359.1"/>
    <property type="molecule type" value="Genomic_DNA"/>
</dbReference>
<evidence type="ECO:0000313" key="2">
    <source>
        <dbReference type="EMBL" id="TIB38359.1"/>
    </source>
</evidence>
<evidence type="ECO:0000313" key="3">
    <source>
        <dbReference type="Proteomes" id="UP000310689"/>
    </source>
</evidence>